<reference evidence="1" key="1">
    <citation type="journal article" date="2014" name="Int. J. Syst. Evol. Microbiol.">
        <title>Complete genome sequence of Corynebacterium casei LMG S-19264T (=DSM 44701T), isolated from a smear-ripened cheese.</title>
        <authorList>
            <consortium name="US DOE Joint Genome Institute (JGI-PGF)"/>
            <person name="Walter F."/>
            <person name="Albersmeier A."/>
            <person name="Kalinowski J."/>
            <person name="Ruckert C."/>
        </authorList>
    </citation>
    <scope>NUCLEOTIDE SEQUENCE</scope>
    <source>
        <strain evidence="1">CGMCC 1.15360</strain>
    </source>
</reference>
<dbReference type="Proteomes" id="UP000612349">
    <property type="component" value="Unassembled WGS sequence"/>
</dbReference>
<evidence type="ECO:0000313" key="2">
    <source>
        <dbReference type="Proteomes" id="UP000612349"/>
    </source>
</evidence>
<reference evidence="1" key="2">
    <citation type="submission" date="2020-09" db="EMBL/GenBank/DDBJ databases">
        <authorList>
            <person name="Sun Q."/>
            <person name="Zhou Y."/>
        </authorList>
    </citation>
    <scope>NUCLEOTIDE SEQUENCE</scope>
    <source>
        <strain evidence="1">CGMCC 1.15360</strain>
    </source>
</reference>
<sequence>MERGSEFVSVIASALAVRAAQGQGGAAVQRSRARILDDSQIGRYAPRFLARNTRFVG</sequence>
<evidence type="ECO:0000313" key="1">
    <source>
        <dbReference type="EMBL" id="GGD59167.1"/>
    </source>
</evidence>
<keyword evidence="2" id="KW-1185">Reference proteome</keyword>
<dbReference type="AlphaFoldDB" id="A0A916YSB1"/>
<organism evidence="1 2">
    <name type="scientific">Croceicoccus mobilis</name>
    <dbReference type="NCBI Taxonomy" id="1703339"/>
    <lineage>
        <taxon>Bacteria</taxon>
        <taxon>Pseudomonadati</taxon>
        <taxon>Pseudomonadota</taxon>
        <taxon>Alphaproteobacteria</taxon>
        <taxon>Sphingomonadales</taxon>
        <taxon>Erythrobacteraceae</taxon>
        <taxon>Croceicoccus</taxon>
    </lineage>
</organism>
<accession>A0A916YSB1</accession>
<dbReference type="EMBL" id="BMIP01000001">
    <property type="protein sequence ID" value="GGD59167.1"/>
    <property type="molecule type" value="Genomic_DNA"/>
</dbReference>
<proteinExistence type="predicted"/>
<gene>
    <name evidence="1" type="ORF">GCM10010990_05620</name>
</gene>
<comment type="caution">
    <text evidence="1">The sequence shown here is derived from an EMBL/GenBank/DDBJ whole genome shotgun (WGS) entry which is preliminary data.</text>
</comment>
<name>A0A916YSB1_9SPHN</name>
<protein>
    <submittedName>
        <fullName evidence="1">Uncharacterized protein</fullName>
    </submittedName>
</protein>